<keyword evidence="1" id="KW-0732">Signal</keyword>
<gene>
    <name evidence="2" type="ORF">GCM10010302_14700</name>
</gene>
<protein>
    <recommendedName>
        <fullName evidence="4">Secreted protein</fullName>
    </recommendedName>
</protein>
<evidence type="ECO:0000256" key="1">
    <source>
        <dbReference type="SAM" id="SignalP"/>
    </source>
</evidence>
<evidence type="ECO:0000313" key="2">
    <source>
        <dbReference type="EMBL" id="GAA0278099.1"/>
    </source>
</evidence>
<sequence length="84" mass="8319">MKTFPCRSVVPITVNAYVRCLADGAAAAAGAAAAGAAEAPASATAAPVAAEAPMNVLRSNPMSLSPGQACVSTASKRVDNARRF</sequence>
<feature type="signal peptide" evidence="1">
    <location>
        <begin position="1"/>
        <end position="36"/>
    </location>
</feature>
<name>A0ABN0V7I6_9ACTN</name>
<dbReference type="Proteomes" id="UP001501867">
    <property type="component" value="Unassembled WGS sequence"/>
</dbReference>
<reference evidence="2 3" key="1">
    <citation type="journal article" date="2019" name="Int. J. Syst. Evol. Microbiol.">
        <title>The Global Catalogue of Microorganisms (GCM) 10K type strain sequencing project: providing services to taxonomists for standard genome sequencing and annotation.</title>
        <authorList>
            <consortium name="The Broad Institute Genomics Platform"/>
            <consortium name="The Broad Institute Genome Sequencing Center for Infectious Disease"/>
            <person name="Wu L."/>
            <person name="Ma J."/>
        </authorList>
    </citation>
    <scope>NUCLEOTIDE SEQUENCE [LARGE SCALE GENOMIC DNA]</scope>
    <source>
        <strain evidence="2 3">JCM 4505</strain>
    </source>
</reference>
<keyword evidence="3" id="KW-1185">Reference proteome</keyword>
<feature type="chain" id="PRO_5046532614" description="Secreted protein" evidence="1">
    <location>
        <begin position="37"/>
        <end position="84"/>
    </location>
</feature>
<comment type="caution">
    <text evidence="2">The sequence shown here is derived from an EMBL/GenBank/DDBJ whole genome shotgun (WGS) entry which is preliminary data.</text>
</comment>
<accession>A0ABN0V7I6</accession>
<proteinExistence type="predicted"/>
<evidence type="ECO:0000313" key="3">
    <source>
        <dbReference type="Proteomes" id="UP001501867"/>
    </source>
</evidence>
<dbReference type="EMBL" id="BAAABV010000010">
    <property type="protein sequence ID" value="GAA0278099.1"/>
    <property type="molecule type" value="Genomic_DNA"/>
</dbReference>
<organism evidence="2 3">
    <name type="scientific">Streptomyces polychromogenes</name>
    <dbReference type="NCBI Taxonomy" id="67342"/>
    <lineage>
        <taxon>Bacteria</taxon>
        <taxon>Bacillati</taxon>
        <taxon>Actinomycetota</taxon>
        <taxon>Actinomycetes</taxon>
        <taxon>Kitasatosporales</taxon>
        <taxon>Streptomycetaceae</taxon>
        <taxon>Streptomyces</taxon>
    </lineage>
</organism>
<evidence type="ECO:0008006" key="4">
    <source>
        <dbReference type="Google" id="ProtNLM"/>
    </source>
</evidence>